<comment type="subcellular location">
    <subcellularLocation>
        <location evidence="1">Cell membrane</location>
        <topology evidence="1">Multi-pass membrane protein</topology>
    </subcellularLocation>
</comment>
<proteinExistence type="inferred from homology"/>
<organism evidence="10">
    <name type="scientific">Actinoplanes campanulatus</name>
    <dbReference type="NCBI Taxonomy" id="113559"/>
    <lineage>
        <taxon>Bacteria</taxon>
        <taxon>Bacillati</taxon>
        <taxon>Actinomycetota</taxon>
        <taxon>Actinomycetes</taxon>
        <taxon>Micromonosporales</taxon>
        <taxon>Micromonosporaceae</taxon>
        <taxon>Actinoplanes</taxon>
    </lineage>
</organism>
<dbReference type="EMBL" id="BOMF01000081">
    <property type="protein sequence ID" value="GID46926.1"/>
    <property type="molecule type" value="Genomic_DNA"/>
</dbReference>
<evidence type="ECO:0000259" key="9">
    <source>
        <dbReference type="Pfam" id="PF12704"/>
    </source>
</evidence>
<dbReference type="InterPro" id="IPR003838">
    <property type="entry name" value="ABC3_permease_C"/>
</dbReference>
<evidence type="ECO:0000256" key="2">
    <source>
        <dbReference type="ARBA" id="ARBA00022475"/>
    </source>
</evidence>
<dbReference type="RefSeq" id="WP_204297178.1">
    <property type="nucleotide sequence ID" value="NZ_BAAAGQ010000028.1"/>
</dbReference>
<dbReference type="PANTHER" id="PTHR30572">
    <property type="entry name" value="MEMBRANE COMPONENT OF TRANSPORTER-RELATED"/>
    <property type="match status" value="1"/>
</dbReference>
<feature type="transmembrane region" description="Helical" evidence="7">
    <location>
        <begin position="493"/>
        <end position="516"/>
    </location>
</feature>
<dbReference type="Pfam" id="PF02687">
    <property type="entry name" value="FtsX"/>
    <property type="match status" value="2"/>
</dbReference>
<sequence>MLRASLRGLFSRKLRLTLALVAILLGTGFLSGAFVLTDSLGARFETLFASINQNVDVQVSATEASTEDGEPPLLTQEQLDRLRVPGTDSVQGDVSAFGVVPFDIRDGDPITTSGAPQIGGGVTGDDPFALVGIAEGRWPTQDGETAISRFTAEQTHATVGDRLKIYLPRVNEAREFSVVGVVTYSGDRDSLAGETLVLFPEAQAQQIFYGRTGVYSGAYLAAEQGVSPEQLRDRVAPLLPADFEAMTGEQANEEQANAVNEGLSQLSTYFFGPFAIVAVLVGIFLIFNTFNIVVAQRARELALMRAMGASWAQVAGSVLVEAVLVGLVGATLGLLAGIALGYTGSALLTGLLGVDLPGGGVRVGATPIVLAYTVGVLVTVLSALVPAVKASRVPPLAAMREVARPDKPLRTLSIVGAALAVPGAALVGFGLTGAGDLTLPALLLGVGLLFLGVALLSPLLTRPLAGLIGRAVGWGTSGKLGVRNALRNPRRTAVTAAALMIGVTLVSAASVVGASFKTTIDQQVNSAIGADVIVQTNQTQGPPTGETGFTAAAMQQVRELPEVERALSLFVTIDAEIEGQTNQSLGLAAVDQDFTVAADMFGMKPVAGDLGAFGEGEFVTDENTADGRGWQVGDQVPIMLSKGGEQQYRLVGTFESTPILTGTLFLPRSAVGDFAGPLANQGYVDLAQGADAAAVTERIEQIMSDFPLVTVGDRSSLVEQFNSFVDIALTIVIVLLGLAILIALLGILNTLLLSIYERTRELGMLRAVGLSRFGVMRMVGTESVVMAVFGCLLGIVVGLGLGIALSAALIDIDFLSTISVPWANLAVFVLVAAFAGVAAALWPAWRAARLNVLEAIAYE</sequence>
<name>A0ABQ3WKZ3_9ACTN</name>
<feature type="domain" description="MacB-like periplasmic core" evidence="9">
    <location>
        <begin position="492"/>
        <end position="702"/>
    </location>
</feature>
<evidence type="ECO:0000259" key="8">
    <source>
        <dbReference type="Pfam" id="PF02687"/>
    </source>
</evidence>
<feature type="transmembrane region" description="Helical" evidence="7">
    <location>
        <begin position="727"/>
        <end position="756"/>
    </location>
</feature>
<feature type="transmembrane region" description="Helical" evidence="7">
    <location>
        <begin position="784"/>
        <end position="810"/>
    </location>
</feature>
<evidence type="ECO:0000256" key="6">
    <source>
        <dbReference type="ARBA" id="ARBA00038076"/>
    </source>
</evidence>
<accession>A0ABQ3WKZ3</accession>
<evidence type="ECO:0000313" key="10">
    <source>
        <dbReference type="EMBL" id="GID46926.1"/>
    </source>
</evidence>
<feature type="transmembrane region" description="Helical" evidence="7">
    <location>
        <begin position="314"/>
        <end position="343"/>
    </location>
</feature>
<feature type="domain" description="ABC3 transporter permease C-terminal" evidence="8">
    <location>
        <begin position="734"/>
        <end position="851"/>
    </location>
</feature>
<feature type="transmembrane region" description="Helical" evidence="7">
    <location>
        <begin position="437"/>
        <end position="460"/>
    </location>
</feature>
<keyword evidence="4 7" id="KW-1133">Transmembrane helix</keyword>
<dbReference type="Pfam" id="PF12704">
    <property type="entry name" value="MacB_PCD"/>
    <property type="match status" value="2"/>
</dbReference>
<evidence type="ECO:0000256" key="3">
    <source>
        <dbReference type="ARBA" id="ARBA00022692"/>
    </source>
</evidence>
<feature type="transmembrane region" description="Helical" evidence="7">
    <location>
        <begin position="822"/>
        <end position="842"/>
    </location>
</feature>
<evidence type="ECO:0000256" key="7">
    <source>
        <dbReference type="SAM" id="Phobius"/>
    </source>
</evidence>
<dbReference type="InterPro" id="IPR050250">
    <property type="entry name" value="Macrolide_Exporter_MacB"/>
</dbReference>
<evidence type="ECO:0000256" key="5">
    <source>
        <dbReference type="ARBA" id="ARBA00023136"/>
    </source>
</evidence>
<keyword evidence="5 7" id="KW-0472">Membrane</keyword>
<reference evidence="10" key="1">
    <citation type="submission" date="2021-01" db="EMBL/GenBank/DDBJ databases">
        <title>Whole genome shotgun sequence of Actinoplanes capillaceus NBRC 16408.</title>
        <authorList>
            <person name="Komaki H."/>
            <person name="Tamura T."/>
        </authorList>
    </citation>
    <scope>NUCLEOTIDE SEQUENCE [LARGE SCALE GENOMIC DNA]</scope>
    <source>
        <strain evidence="10">NBRC 16408</strain>
    </source>
</reference>
<feature type="transmembrane region" description="Helical" evidence="7">
    <location>
        <begin position="409"/>
        <end position="431"/>
    </location>
</feature>
<dbReference type="PANTHER" id="PTHR30572:SF4">
    <property type="entry name" value="ABC TRANSPORTER PERMEASE YTRF"/>
    <property type="match status" value="1"/>
</dbReference>
<protein>
    <submittedName>
        <fullName evidence="10">ABC transporter</fullName>
    </submittedName>
</protein>
<feature type="domain" description="MacB-like periplasmic core" evidence="9">
    <location>
        <begin position="18"/>
        <end position="236"/>
    </location>
</feature>
<comment type="similarity">
    <text evidence="6">Belongs to the ABC-4 integral membrane protein family.</text>
</comment>
<feature type="transmembrane region" description="Helical" evidence="7">
    <location>
        <begin position="269"/>
        <end position="294"/>
    </location>
</feature>
<keyword evidence="2" id="KW-1003">Cell membrane</keyword>
<dbReference type="InterPro" id="IPR025857">
    <property type="entry name" value="MacB_PCD"/>
</dbReference>
<feature type="domain" description="ABC3 transporter permease C-terminal" evidence="8">
    <location>
        <begin position="274"/>
        <end position="395"/>
    </location>
</feature>
<gene>
    <name evidence="10" type="ORF">Aca07nite_42010</name>
</gene>
<keyword evidence="3 7" id="KW-0812">Transmembrane</keyword>
<evidence type="ECO:0000256" key="4">
    <source>
        <dbReference type="ARBA" id="ARBA00022989"/>
    </source>
</evidence>
<comment type="caution">
    <text evidence="10">The sequence shown here is derived from an EMBL/GenBank/DDBJ whole genome shotgun (WGS) entry which is preliminary data.</text>
</comment>
<feature type="transmembrane region" description="Helical" evidence="7">
    <location>
        <begin position="363"/>
        <end position="388"/>
    </location>
</feature>
<evidence type="ECO:0000256" key="1">
    <source>
        <dbReference type="ARBA" id="ARBA00004651"/>
    </source>
</evidence>